<comment type="caution">
    <text evidence="1">The sequence shown here is derived from an EMBL/GenBank/DDBJ whole genome shotgun (WGS) entry which is preliminary data.</text>
</comment>
<gene>
    <name evidence="1" type="ORF">JR316_0001543</name>
</gene>
<sequence length="297" mass="33212">MTTEDIPTTSGLADFVVDGKTYQTFYIIYGDLRNLGKRRPLVGLHGGPGFSHHYMIIPVVLYDQIGNGASSHIRDAPTEFWTLELFMNELENLLKHLGIQDNFDLLGHSWGGMLASAYASIRIPSGLHRLIIANSPASGPLMMQGFNDLLDLLPGNAAEIVRSNEAAGTLQDLDYQKTLEVFQKKHICALDPWPQGLVDSFEEYKKDQTVYLALWGTLEFQLTGNLKDWSIIPSLAQISVPTLLLSSPQDEIQPVAYMPFFEHIPKVKWVDIPGCSHVAMYEAPDRYFDALISFLNV</sequence>
<reference evidence="1" key="1">
    <citation type="submission" date="2021-10" db="EMBL/GenBank/DDBJ databases">
        <title>Psilocybe cubensis genome.</title>
        <authorList>
            <person name="Mckernan K.J."/>
            <person name="Crawford S."/>
            <person name="Trippe A."/>
            <person name="Kane L.T."/>
            <person name="Mclaughlin S."/>
        </authorList>
    </citation>
    <scope>NUCLEOTIDE SEQUENCE</scope>
    <source>
        <strain evidence="1">MGC-MH-2018</strain>
    </source>
</reference>
<dbReference type="Proteomes" id="UP000664032">
    <property type="component" value="Unassembled WGS sequence"/>
</dbReference>
<dbReference type="EMBL" id="JAFIQS020000001">
    <property type="protein sequence ID" value="KAH9487467.1"/>
    <property type="molecule type" value="Genomic_DNA"/>
</dbReference>
<name>A0ACB8HI69_PSICU</name>
<protein>
    <submittedName>
        <fullName evidence="1">L-amino acid amidase</fullName>
    </submittedName>
</protein>
<accession>A0ACB8HI69</accession>
<evidence type="ECO:0000313" key="1">
    <source>
        <dbReference type="EMBL" id="KAH9487467.1"/>
    </source>
</evidence>
<evidence type="ECO:0000313" key="2">
    <source>
        <dbReference type="Proteomes" id="UP000664032"/>
    </source>
</evidence>
<keyword evidence="2" id="KW-1185">Reference proteome</keyword>
<organism evidence="1 2">
    <name type="scientific">Psilocybe cubensis</name>
    <name type="common">Psychedelic mushroom</name>
    <name type="synonym">Stropharia cubensis</name>
    <dbReference type="NCBI Taxonomy" id="181762"/>
    <lineage>
        <taxon>Eukaryota</taxon>
        <taxon>Fungi</taxon>
        <taxon>Dikarya</taxon>
        <taxon>Basidiomycota</taxon>
        <taxon>Agaricomycotina</taxon>
        <taxon>Agaricomycetes</taxon>
        <taxon>Agaricomycetidae</taxon>
        <taxon>Agaricales</taxon>
        <taxon>Agaricineae</taxon>
        <taxon>Strophariaceae</taxon>
        <taxon>Psilocybe</taxon>
    </lineage>
</organism>
<proteinExistence type="predicted"/>